<dbReference type="InterPro" id="IPR027417">
    <property type="entry name" value="P-loop_NTPase"/>
</dbReference>
<accession>A0A7G2CL90</accession>
<dbReference type="Gene3D" id="2.30.29.30">
    <property type="entry name" value="Pleckstrin-homology domain (PH domain)/Phosphotyrosine-binding domain (PTB)"/>
    <property type="match status" value="1"/>
</dbReference>
<feature type="coiled-coil region" evidence="1">
    <location>
        <begin position="566"/>
        <end position="603"/>
    </location>
</feature>
<dbReference type="AlphaFoldDB" id="A0A7G2CL90"/>
<evidence type="ECO:0000313" key="3">
    <source>
        <dbReference type="Proteomes" id="UP000515908"/>
    </source>
</evidence>
<keyword evidence="1" id="KW-0175">Coiled coil</keyword>
<sequence>MNSKKENAVIFGFGVRSTPRRQLMLGSKGEEGYASKVISEAISGKGVYCVTAFALGTTEHLIDLINAENQMGSIVESVKEGPRPRMLERVRIASSSDVRDVMKKVTQNYEKVFADVLVEKQPTPELEALPPYNGLTIMLQLFRYENEESFSDYRETNSLTFIVLPDAERPVLCGFDAEQQAAYEKVHRILLSAAGIVSSIKCSRLRIPFGKSKVSQLLRRAYNAEKGYEPGMLNGNTATYMFVHCMKDGKWAEESFHNLTMIRRMSNTLGASGIGSMLRDLAVDKWRLDQDAAELRDELVLAKTAYDYKPRVFEVSKQITNPKEEEEKQISLIQAKRDAEKEKQEAMVRQKAKEESAGAIKEQEAKFGSTLAELERVLETKKKSNAKLQASRDARAKECEASLEEARNKKQAEEESAAALKEDMVQLEEELDSRRAAIQSKQKQLEMAQLDKAKGREAILKEHKVVQKNRQALLDERKTQRQQWIQQIKDINAKVVEQINSIAKDRKENGETISAKDEASEKAVTQDIKTIEEYLPKLISLEDIPKNPDETENIRRQFEDVFTQEKQEYYKSIAEEKARKEKLEKSLEEYRKYILQIAQAKKKEGLQSAMKKQQMLNNLVDQVFTYLRQGVKMTKISSKGHVRRRFYFLSEDSKKIHSCELDNMGLPINQKKPSVTIQIKDIRKIVLGCYTESFVGFSSDSQLEKARAEAITDQGSFRQDATGNITPSNLGVYNYRSFSLLLPGGKSLDVVCNSDTDYEAWMVGLKRIFNTKSKVEKTIEDRLDMAMPSILGEDIRCSMKYGEKLNIRTMNGFASISAEEGIVCSESHIPPALFLRIKQEMIEKSRSQPVTEYDVRVGSGLDLIRCGFVYEYLVERKHIPLPV</sequence>
<reference evidence="2 3" key="1">
    <citation type="submission" date="2020-08" db="EMBL/GenBank/DDBJ databases">
        <authorList>
            <person name="Newling K."/>
            <person name="Davey J."/>
            <person name="Forrester S."/>
        </authorList>
    </citation>
    <scope>NUCLEOTIDE SEQUENCE [LARGE SCALE GENOMIC DNA]</scope>
    <source>
        <strain evidence="3">Crithidia deanei Carvalho (ATCC PRA-265)</strain>
    </source>
</reference>
<dbReference type="OrthoDB" id="270417at2759"/>
<gene>
    <name evidence="2" type="ORF">ADEAN_000719300</name>
</gene>
<dbReference type="EMBL" id="LR877158">
    <property type="protein sequence ID" value="CAD2219684.1"/>
    <property type="molecule type" value="Genomic_DNA"/>
</dbReference>
<dbReference type="SUPFAM" id="SSF52540">
    <property type="entry name" value="P-loop containing nucleoside triphosphate hydrolases"/>
    <property type="match status" value="1"/>
</dbReference>
<evidence type="ECO:0000313" key="2">
    <source>
        <dbReference type="EMBL" id="CAD2219684.1"/>
    </source>
</evidence>
<feature type="coiled-coil region" evidence="1">
    <location>
        <begin position="323"/>
        <end position="444"/>
    </location>
</feature>
<dbReference type="VEuPathDB" id="TriTrypDB:ADEAN_000719300"/>
<proteinExistence type="predicted"/>
<dbReference type="InterPro" id="IPR009057">
    <property type="entry name" value="Homeodomain-like_sf"/>
</dbReference>
<dbReference type="Proteomes" id="UP000515908">
    <property type="component" value="Chromosome 14"/>
</dbReference>
<dbReference type="SUPFAM" id="SSF46689">
    <property type="entry name" value="Homeodomain-like"/>
    <property type="match status" value="1"/>
</dbReference>
<protein>
    <recommendedName>
        <fullName evidence="4">PH domain-containing protein</fullName>
    </recommendedName>
</protein>
<dbReference type="SUPFAM" id="SSF50729">
    <property type="entry name" value="PH domain-like"/>
    <property type="match status" value="1"/>
</dbReference>
<organism evidence="2 3">
    <name type="scientific">Angomonas deanei</name>
    <dbReference type="NCBI Taxonomy" id="59799"/>
    <lineage>
        <taxon>Eukaryota</taxon>
        <taxon>Discoba</taxon>
        <taxon>Euglenozoa</taxon>
        <taxon>Kinetoplastea</taxon>
        <taxon>Metakinetoplastina</taxon>
        <taxon>Trypanosomatida</taxon>
        <taxon>Trypanosomatidae</taxon>
        <taxon>Strigomonadinae</taxon>
        <taxon>Angomonas</taxon>
    </lineage>
</organism>
<evidence type="ECO:0008006" key="4">
    <source>
        <dbReference type="Google" id="ProtNLM"/>
    </source>
</evidence>
<name>A0A7G2CL90_9TRYP</name>
<dbReference type="InterPro" id="IPR011993">
    <property type="entry name" value="PH-like_dom_sf"/>
</dbReference>
<evidence type="ECO:0000256" key="1">
    <source>
        <dbReference type="SAM" id="Coils"/>
    </source>
</evidence>
<keyword evidence="3" id="KW-1185">Reference proteome</keyword>